<dbReference type="PANTHER" id="PTHR34659">
    <property type="entry name" value="BNAA05G11610D PROTEIN"/>
    <property type="match status" value="1"/>
</dbReference>
<dbReference type="InParanoid" id="A0A061DK91"/>
<dbReference type="AlphaFoldDB" id="A0A061DK91"/>
<evidence type="ECO:0000313" key="2">
    <source>
        <dbReference type="EMBL" id="EOX92817.1"/>
    </source>
</evidence>
<dbReference type="InterPro" id="IPR053273">
    <property type="entry name" value="CST_Regulator"/>
</dbReference>
<dbReference type="FunCoup" id="A0A061DK91">
    <property type="interactions" value="306"/>
</dbReference>
<reference evidence="2 3" key="1">
    <citation type="journal article" date="2013" name="Genome Biol.">
        <title>The genome sequence of the most widely cultivated cacao type and its use to identify candidate genes regulating pod color.</title>
        <authorList>
            <person name="Motamayor J.C."/>
            <person name="Mockaitis K."/>
            <person name="Schmutz J."/>
            <person name="Haiminen N."/>
            <person name="Iii D.L."/>
            <person name="Cornejo O."/>
            <person name="Findley S.D."/>
            <person name="Zheng P."/>
            <person name="Utro F."/>
            <person name="Royaert S."/>
            <person name="Saski C."/>
            <person name="Jenkins J."/>
            <person name="Podicheti R."/>
            <person name="Zhao M."/>
            <person name="Scheffler B.E."/>
            <person name="Stack J.C."/>
            <person name="Feltus F.A."/>
            <person name="Mustiga G.M."/>
            <person name="Amores F."/>
            <person name="Phillips W."/>
            <person name="Marelli J.P."/>
            <person name="May G.D."/>
            <person name="Shapiro H."/>
            <person name="Ma J."/>
            <person name="Bustamante C.D."/>
            <person name="Schnell R.J."/>
            <person name="Main D."/>
            <person name="Gilbert D."/>
            <person name="Parida L."/>
            <person name="Kuhn D.N."/>
        </authorList>
    </citation>
    <scope>NUCLEOTIDE SEQUENCE [LARGE SCALE GENOMIC DNA]</scope>
    <source>
        <strain evidence="3">cv. Matina 1-6</strain>
    </source>
</reference>
<dbReference type="HOGENOM" id="CLU_052133_1_0_1"/>
<proteinExistence type="predicted"/>
<name>A0A061DK91_THECC</name>
<dbReference type="GO" id="GO:0061908">
    <property type="term" value="C:phagophore"/>
    <property type="evidence" value="ECO:0000318"/>
    <property type="project" value="GO_Central"/>
</dbReference>
<protein>
    <submittedName>
        <fullName evidence="2">Uncharacterized protein isoform 1</fullName>
    </submittedName>
</protein>
<accession>A0A061DK91</accession>
<dbReference type="Gramene" id="EOX92818">
    <property type="protein sequence ID" value="EOX92818"/>
    <property type="gene ID" value="TCM_001686"/>
</dbReference>
<dbReference type="OMA" id="YLEFGIH"/>
<dbReference type="Proteomes" id="UP000026915">
    <property type="component" value="Chromosome 1"/>
</dbReference>
<dbReference type="PANTHER" id="PTHR34659:SF8">
    <property type="entry name" value="(RAPE) HYPOTHETICAL PROTEIN"/>
    <property type="match status" value="1"/>
</dbReference>
<keyword evidence="3" id="KW-1185">Reference proteome</keyword>
<gene>
    <name evidence="2" type="ORF">TCM_001686</name>
</gene>
<dbReference type="Gramene" id="EOX92817">
    <property type="protein sequence ID" value="EOX92817"/>
    <property type="gene ID" value="TCM_001686"/>
</dbReference>
<dbReference type="GO" id="GO:0005776">
    <property type="term" value="C:autophagosome"/>
    <property type="evidence" value="ECO:0000318"/>
    <property type="project" value="GO_Central"/>
</dbReference>
<dbReference type="EMBL" id="CM001879">
    <property type="protein sequence ID" value="EOX92817.1"/>
    <property type="molecule type" value="Genomic_DNA"/>
</dbReference>
<organism evidence="2 3">
    <name type="scientific">Theobroma cacao</name>
    <name type="common">Cacao</name>
    <name type="synonym">Cocoa</name>
    <dbReference type="NCBI Taxonomy" id="3641"/>
    <lineage>
        <taxon>Eukaryota</taxon>
        <taxon>Viridiplantae</taxon>
        <taxon>Streptophyta</taxon>
        <taxon>Embryophyta</taxon>
        <taxon>Tracheophyta</taxon>
        <taxon>Spermatophyta</taxon>
        <taxon>Magnoliopsida</taxon>
        <taxon>eudicotyledons</taxon>
        <taxon>Gunneridae</taxon>
        <taxon>Pentapetalae</taxon>
        <taxon>rosids</taxon>
        <taxon>malvids</taxon>
        <taxon>Malvales</taxon>
        <taxon>Malvaceae</taxon>
        <taxon>Byttnerioideae</taxon>
        <taxon>Theobroma</taxon>
    </lineage>
</organism>
<evidence type="ECO:0000256" key="1">
    <source>
        <dbReference type="SAM" id="MobiDB-lite"/>
    </source>
</evidence>
<dbReference type="eggNOG" id="ENOG502S0VR">
    <property type="taxonomic scope" value="Eukaryota"/>
</dbReference>
<feature type="region of interest" description="Disordered" evidence="1">
    <location>
        <begin position="359"/>
        <end position="384"/>
    </location>
</feature>
<dbReference type="EMBL" id="CM001879">
    <property type="protein sequence ID" value="EOX92818.1"/>
    <property type="molecule type" value="Genomic_DNA"/>
</dbReference>
<sequence>MISMDLKGITWVGHVYEKFEAMCLEVEEVMYQDTVKYVENRVQTVGASVKKFYSGMMQDVMQDLLLPSSLEPMKAVAASDLPVEIYAETLKKPNVGLKEDAIQGDSEQLTEDSEVIADVNENAAHVPSSCQLHMVDNIFESCSGSFVERASSDLLSGEHNNRCTLNKTNVEHLLPAETSSEAGCVENEFGRMSSFCGNANANHEVSCHQIPATLTPVSVEEDDCDSIEESSNEIKSASDSVPEILPDGLHLVGIVEKNEMEMRCSSSIIESEESNGKLNWTKDASGSSTVGRKEIETVQQLDKIRVDESCFMVNGAELHFHPQREGKHKTYQRKIRDAISSRMRSARKKEYEQLPLWYGDDVKSDQDSEGSSTSALTREDTRRTLNHDDLDSEWELL</sequence>
<evidence type="ECO:0000313" key="3">
    <source>
        <dbReference type="Proteomes" id="UP000026915"/>
    </source>
</evidence>
<dbReference type="GO" id="GO:0006950">
    <property type="term" value="P:response to stress"/>
    <property type="evidence" value="ECO:0000318"/>
    <property type="project" value="GO_Central"/>
</dbReference>